<evidence type="ECO:0000256" key="3">
    <source>
        <dbReference type="SAM" id="Phobius"/>
    </source>
</evidence>
<gene>
    <name evidence="4" type="ORF">LY90DRAFT_698778</name>
</gene>
<evidence type="ECO:0000256" key="2">
    <source>
        <dbReference type="SAM" id="MobiDB-lite"/>
    </source>
</evidence>
<dbReference type="EMBL" id="MCOG01000022">
    <property type="protein sequence ID" value="ORY76440.1"/>
    <property type="molecule type" value="Genomic_DNA"/>
</dbReference>
<sequence>MIANTTSRNILKYILLLSSIKYIDNIRAENQCTSNLECAKLNTGVDSHVCIRWDGQKDYVCYLEAEAYCDKDATCQGFSKALKFCYVPPWITNKNSQKQCFSVHSEGGTCVEDKHCNKGLVCLNNICTGSTNANANSNKMDNTNTKGNANAKTDNKNNNTNKNSNKNTNSTSSITFDYNDEEEEVKKDEPIEIIGLPLWGFITIVTIPVIFIIAIVWCLSIGRRSYREEEEKKRNKMVLKNNKKDLETNYKGASSEKHLAESTSSSDYKGEMLKSYVNGDGSGAVTTISSSSNSTIANNITVVPGFSNLINKSSQSSLDVPKLHKKKKSNSNLGATVTTAAENTTTTTTKTKASTKPKKLKSTVGSEYSDSNSHRALLANGTSATDSGVYSNYFSGAGSTVSSSYFGQPMAASDAMNAYYYQQMIAAQQLQAQQLQSQALMNQYYMENAAAAMPTVEMMQYQQLYGAGMMNGAMLNNPMLYAGSDVGSTDSIPRKSKAKHKK</sequence>
<feature type="compositionally biased region" description="Low complexity" evidence="2">
    <location>
        <begin position="141"/>
        <end position="173"/>
    </location>
</feature>
<keyword evidence="3" id="KW-0472">Membrane</keyword>
<keyword evidence="3" id="KW-1133">Transmembrane helix</keyword>
<comment type="caution">
    <text evidence="4">The sequence shown here is derived from an EMBL/GenBank/DDBJ whole genome shotgun (WGS) entry which is preliminary data.</text>
</comment>
<reference evidence="4 5" key="1">
    <citation type="submission" date="2016-08" db="EMBL/GenBank/DDBJ databases">
        <title>A Parts List for Fungal Cellulosomes Revealed by Comparative Genomics.</title>
        <authorList>
            <consortium name="DOE Joint Genome Institute"/>
            <person name="Haitjema C.H."/>
            <person name="Gilmore S.P."/>
            <person name="Henske J.K."/>
            <person name="Solomon K.V."/>
            <person name="De Groot R."/>
            <person name="Kuo A."/>
            <person name="Mondo S.J."/>
            <person name="Salamov A.A."/>
            <person name="Labutti K."/>
            <person name="Zhao Z."/>
            <person name="Chiniquy J."/>
            <person name="Barry K."/>
            <person name="Brewer H.M."/>
            <person name="Purvine S.O."/>
            <person name="Wright A.T."/>
            <person name="Boxma B."/>
            <person name="Van Alen T."/>
            <person name="Hackstein J.H."/>
            <person name="Baker S.E."/>
            <person name="Grigoriev I.V."/>
            <person name="O'Malley M.A."/>
        </authorList>
    </citation>
    <scope>NUCLEOTIDE SEQUENCE [LARGE SCALE GENOMIC DNA]</scope>
    <source>
        <strain evidence="4 5">G1</strain>
    </source>
</reference>
<dbReference type="Proteomes" id="UP000193920">
    <property type="component" value="Unassembled WGS sequence"/>
</dbReference>
<keyword evidence="3" id="KW-0812">Transmembrane</keyword>
<proteinExistence type="predicted"/>
<feature type="region of interest" description="Disordered" evidence="2">
    <location>
        <begin position="320"/>
        <end position="367"/>
    </location>
</feature>
<evidence type="ECO:0000313" key="4">
    <source>
        <dbReference type="EMBL" id="ORY76440.1"/>
    </source>
</evidence>
<dbReference type="AlphaFoldDB" id="A0A1Y2EXY6"/>
<evidence type="ECO:0000313" key="5">
    <source>
        <dbReference type="Proteomes" id="UP000193920"/>
    </source>
</evidence>
<organism evidence="4 5">
    <name type="scientific">Neocallimastix californiae</name>
    <dbReference type="NCBI Taxonomy" id="1754190"/>
    <lineage>
        <taxon>Eukaryota</taxon>
        <taxon>Fungi</taxon>
        <taxon>Fungi incertae sedis</taxon>
        <taxon>Chytridiomycota</taxon>
        <taxon>Chytridiomycota incertae sedis</taxon>
        <taxon>Neocallimastigomycetes</taxon>
        <taxon>Neocallimastigales</taxon>
        <taxon>Neocallimastigaceae</taxon>
        <taxon>Neocallimastix</taxon>
    </lineage>
</organism>
<name>A0A1Y2EXY6_9FUNG</name>
<keyword evidence="5" id="KW-1185">Reference proteome</keyword>
<feature type="region of interest" description="Disordered" evidence="2">
    <location>
        <begin position="137"/>
        <end position="175"/>
    </location>
</feature>
<accession>A0A1Y2EXY6</accession>
<protein>
    <submittedName>
        <fullName evidence="4">Uncharacterized protein</fullName>
    </submittedName>
</protein>
<keyword evidence="1" id="KW-0175">Coiled coil</keyword>
<feature type="transmembrane region" description="Helical" evidence="3">
    <location>
        <begin position="196"/>
        <end position="219"/>
    </location>
</feature>
<feature type="compositionally biased region" description="Low complexity" evidence="2">
    <location>
        <begin position="330"/>
        <end position="352"/>
    </location>
</feature>
<evidence type="ECO:0000256" key="1">
    <source>
        <dbReference type="SAM" id="Coils"/>
    </source>
</evidence>
<feature type="coiled-coil region" evidence="1">
    <location>
        <begin position="229"/>
        <end position="256"/>
    </location>
</feature>